<feature type="transmembrane region" description="Helical" evidence="1">
    <location>
        <begin position="252"/>
        <end position="270"/>
    </location>
</feature>
<proteinExistence type="predicted"/>
<gene>
    <name evidence="2" type="ORF">BCR36DRAFT_352332</name>
</gene>
<dbReference type="EMBL" id="MCFH01000021">
    <property type="protein sequence ID" value="ORX50299.1"/>
    <property type="molecule type" value="Genomic_DNA"/>
</dbReference>
<dbReference type="OrthoDB" id="10485121at2759"/>
<feature type="transmembrane region" description="Helical" evidence="1">
    <location>
        <begin position="31"/>
        <end position="50"/>
    </location>
</feature>
<keyword evidence="3" id="KW-1185">Reference proteome</keyword>
<evidence type="ECO:0000313" key="3">
    <source>
        <dbReference type="Proteomes" id="UP000193719"/>
    </source>
</evidence>
<organism evidence="2 3">
    <name type="scientific">Piromyces finnis</name>
    <dbReference type="NCBI Taxonomy" id="1754191"/>
    <lineage>
        <taxon>Eukaryota</taxon>
        <taxon>Fungi</taxon>
        <taxon>Fungi incertae sedis</taxon>
        <taxon>Chytridiomycota</taxon>
        <taxon>Chytridiomycota incertae sedis</taxon>
        <taxon>Neocallimastigomycetes</taxon>
        <taxon>Neocallimastigales</taxon>
        <taxon>Neocallimastigaceae</taxon>
        <taxon>Piromyces</taxon>
    </lineage>
</organism>
<keyword evidence="1" id="KW-0472">Membrane</keyword>
<protein>
    <recommendedName>
        <fullName evidence="4">Transmembrane protein</fullName>
    </recommendedName>
</protein>
<evidence type="ECO:0008006" key="4">
    <source>
        <dbReference type="Google" id="ProtNLM"/>
    </source>
</evidence>
<feature type="transmembrane region" description="Helical" evidence="1">
    <location>
        <begin position="94"/>
        <end position="115"/>
    </location>
</feature>
<sequence>MSVNQTEIIFTQKSTETENIWVLLGNNINKAQYFCPIFSWFAVAYTYYSIGRKGGGPIWKYLLYVVTFGFLANVLDIVKNISYEKRYHFESIQYISWVVTVLFGLNEWGFVYINFKKIKSCVKLLNNKIWSGLIVVLFIYVMFCRVIITKYKFKEDWAKYNSEEANSSTYTNKSLNLHAMLYIPIGMVEIILIICVIEQYITEKKNMVRNELSILFNSTLSRTLMISILYILIAISVLINNGTYIEFARKCFWRVKGIFGIIFLVDLLLLRIDLDQNDIKTEREKYNRQQIEVIRSSMGSGDYHQNNNIFSSNRSYSANSPFSPTPLPPSHHEINNRRVSSFSYNDLNRTSNLSSSPLMTDYGQYHHHL</sequence>
<reference evidence="2 3" key="2">
    <citation type="submission" date="2016-08" db="EMBL/GenBank/DDBJ databases">
        <title>Pervasive Adenine N6-methylation of Active Genes in Fungi.</title>
        <authorList>
            <consortium name="DOE Joint Genome Institute"/>
            <person name="Mondo S.J."/>
            <person name="Dannebaum R.O."/>
            <person name="Kuo R.C."/>
            <person name="Labutti K."/>
            <person name="Haridas S."/>
            <person name="Kuo A."/>
            <person name="Salamov A."/>
            <person name="Ahrendt S.R."/>
            <person name="Lipzen A."/>
            <person name="Sullivan W."/>
            <person name="Andreopoulos W.B."/>
            <person name="Clum A."/>
            <person name="Lindquist E."/>
            <person name="Daum C."/>
            <person name="Ramamoorthy G.K."/>
            <person name="Gryganskyi A."/>
            <person name="Culley D."/>
            <person name="Magnuson J.K."/>
            <person name="James T.Y."/>
            <person name="O'Malley M.A."/>
            <person name="Stajich J.E."/>
            <person name="Spatafora J.W."/>
            <person name="Visel A."/>
            <person name="Grigoriev I.V."/>
        </authorList>
    </citation>
    <scope>NUCLEOTIDE SEQUENCE [LARGE SCALE GENOMIC DNA]</scope>
    <source>
        <strain evidence="3">finn</strain>
    </source>
</reference>
<dbReference type="Proteomes" id="UP000193719">
    <property type="component" value="Unassembled WGS sequence"/>
</dbReference>
<feature type="transmembrane region" description="Helical" evidence="1">
    <location>
        <begin position="127"/>
        <end position="148"/>
    </location>
</feature>
<feature type="transmembrane region" description="Helical" evidence="1">
    <location>
        <begin position="62"/>
        <end position="82"/>
    </location>
</feature>
<feature type="transmembrane region" description="Helical" evidence="1">
    <location>
        <begin position="222"/>
        <end position="240"/>
    </location>
</feature>
<name>A0A1Y1V963_9FUNG</name>
<accession>A0A1Y1V963</accession>
<dbReference type="AlphaFoldDB" id="A0A1Y1V963"/>
<comment type="caution">
    <text evidence="2">The sequence shown here is derived from an EMBL/GenBank/DDBJ whole genome shotgun (WGS) entry which is preliminary data.</text>
</comment>
<keyword evidence="1" id="KW-1133">Transmembrane helix</keyword>
<evidence type="ECO:0000256" key="1">
    <source>
        <dbReference type="SAM" id="Phobius"/>
    </source>
</evidence>
<reference evidence="2 3" key="1">
    <citation type="submission" date="2016-08" db="EMBL/GenBank/DDBJ databases">
        <title>Genomes of anaerobic fungi encode conserved fungal cellulosomes for biomass hydrolysis.</title>
        <authorList>
            <consortium name="DOE Joint Genome Institute"/>
            <person name="Haitjema C.H."/>
            <person name="Gilmore S.P."/>
            <person name="Henske J.K."/>
            <person name="Solomon K.V."/>
            <person name="De Groot R."/>
            <person name="Kuo A."/>
            <person name="Mondo S.J."/>
            <person name="Salamov A.A."/>
            <person name="Labutti K."/>
            <person name="Zhao Z."/>
            <person name="Chiniquy J."/>
            <person name="Barry K."/>
            <person name="Brewer H.M."/>
            <person name="Purvine S.O."/>
            <person name="Wright A.T."/>
            <person name="Boxma B."/>
            <person name="Van Alen T."/>
            <person name="Hackstein J.H."/>
            <person name="Baker S.E."/>
            <person name="Grigoriev I.V."/>
            <person name="O'Malley M.A."/>
        </authorList>
    </citation>
    <scope>NUCLEOTIDE SEQUENCE [LARGE SCALE GENOMIC DNA]</scope>
    <source>
        <strain evidence="3">finn</strain>
    </source>
</reference>
<keyword evidence="1" id="KW-0812">Transmembrane</keyword>
<evidence type="ECO:0000313" key="2">
    <source>
        <dbReference type="EMBL" id="ORX50299.1"/>
    </source>
</evidence>
<feature type="transmembrane region" description="Helical" evidence="1">
    <location>
        <begin position="179"/>
        <end position="201"/>
    </location>
</feature>